<gene>
    <name evidence="6" type="ORF">HX882_27140</name>
</gene>
<dbReference type="Gene3D" id="3.50.50.60">
    <property type="entry name" value="FAD/NAD(P)-binding domain"/>
    <property type="match status" value="1"/>
</dbReference>
<keyword evidence="3" id="KW-0274">FAD</keyword>
<comment type="similarity">
    <text evidence="1">Belongs to the FMO family.</text>
</comment>
<sequence length="460" mass="51130">MVEPITGSGHIPSGDSQEADSYCVIGAGPSGLATSRALTRLGIPHVVYEKYTDVGGIWDIENPGTPMYESAHFISSKWTSGFIGFPMPGSLVDYPHHPHILAYLRRFADAYNLRRNIVFNASVSRIERADSGWRVHLQGGRTAIHRGVICASGVTWLPSLPAWPGSFEGEIRHSITYRSAQEFSGKRVLIVGLGNSGADIACDAARNALSAAVSVRRGYHFLPKHVHGWPIDVFSRRPEVLPEALRSIDLRACVAAIAGDPTRFGMPKPDHEFGQAHPLLSTQLLHYLAHGDIEVRPDIKQLDGRRVVFTDGSEMEVDLILAATGYQVKAPYLDDALFDFKGQRTAQYLNVFNLREHELFTIGFAEVAAGIYPLIDQMAHLLAHHLHDRLNRPETATAFETWKLKDDFDPRAGKRYVDSDRHSNYVDLTSYQAHTSLLCERFGWPELTHATYANAQEVQV</sequence>
<dbReference type="PIRSF" id="PIRSF000332">
    <property type="entry name" value="FMO"/>
    <property type="match status" value="1"/>
</dbReference>
<comment type="caution">
    <text evidence="6">The sequence shown here is derived from an EMBL/GenBank/DDBJ whole genome shotgun (WGS) entry which is preliminary data.</text>
</comment>
<evidence type="ECO:0000313" key="7">
    <source>
        <dbReference type="Proteomes" id="UP000539985"/>
    </source>
</evidence>
<dbReference type="Proteomes" id="UP000539985">
    <property type="component" value="Unassembled WGS sequence"/>
</dbReference>
<evidence type="ECO:0000313" key="6">
    <source>
        <dbReference type="EMBL" id="NWB99567.1"/>
    </source>
</evidence>
<dbReference type="GO" id="GO:0050661">
    <property type="term" value="F:NADP binding"/>
    <property type="evidence" value="ECO:0007669"/>
    <property type="project" value="InterPro"/>
</dbReference>
<evidence type="ECO:0000256" key="3">
    <source>
        <dbReference type="ARBA" id="ARBA00022827"/>
    </source>
</evidence>
<evidence type="ECO:0000256" key="1">
    <source>
        <dbReference type="ARBA" id="ARBA00009183"/>
    </source>
</evidence>
<keyword evidence="2" id="KW-0285">Flavoprotein</keyword>
<dbReference type="InterPro" id="IPR036188">
    <property type="entry name" value="FAD/NAD-bd_sf"/>
</dbReference>
<accession>A0A7Y7XIR6</accession>
<keyword evidence="5" id="KW-0560">Oxidoreductase</keyword>
<dbReference type="PANTHER" id="PTHR23023">
    <property type="entry name" value="DIMETHYLANILINE MONOOXYGENASE"/>
    <property type="match status" value="1"/>
</dbReference>
<dbReference type="EMBL" id="JACAQB010000024">
    <property type="protein sequence ID" value="NWB99567.1"/>
    <property type="molecule type" value="Genomic_DNA"/>
</dbReference>
<protein>
    <submittedName>
        <fullName evidence="6">NAD(P)/FAD-dependent oxidoreductase</fullName>
    </submittedName>
</protein>
<reference evidence="6 7" key="1">
    <citation type="submission" date="2020-04" db="EMBL/GenBank/DDBJ databases">
        <title>Molecular characterization of pseudomonads from Agaricus bisporus reveal novel blotch 2 pathogens in Western Europe.</title>
        <authorList>
            <person name="Taparia T."/>
            <person name="Krijger M."/>
            <person name="Haynes E."/>
            <person name="Elpinstone J.G."/>
            <person name="Noble R."/>
            <person name="Van Der Wolf J."/>
        </authorList>
    </citation>
    <scope>NUCLEOTIDE SEQUENCE [LARGE SCALE GENOMIC DNA]</scope>
    <source>
        <strain evidence="6 7">H7001</strain>
    </source>
</reference>
<dbReference type="InterPro" id="IPR020946">
    <property type="entry name" value="Flavin_mOase-like"/>
</dbReference>
<dbReference type="RefSeq" id="WP_177093650.1">
    <property type="nucleotide sequence ID" value="NZ_JACAQB010000024.1"/>
</dbReference>
<dbReference type="PRINTS" id="PR00370">
    <property type="entry name" value="FMOXYGENASE"/>
</dbReference>
<dbReference type="Pfam" id="PF00743">
    <property type="entry name" value="FMO-like"/>
    <property type="match status" value="1"/>
</dbReference>
<evidence type="ECO:0000256" key="4">
    <source>
        <dbReference type="ARBA" id="ARBA00022857"/>
    </source>
</evidence>
<dbReference type="SUPFAM" id="SSF51905">
    <property type="entry name" value="FAD/NAD(P)-binding domain"/>
    <property type="match status" value="2"/>
</dbReference>
<dbReference type="AlphaFoldDB" id="A0A7Y7XIR6"/>
<dbReference type="GO" id="GO:0050660">
    <property type="term" value="F:flavin adenine dinucleotide binding"/>
    <property type="evidence" value="ECO:0007669"/>
    <property type="project" value="InterPro"/>
</dbReference>
<dbReference type="InterPro" id="IPR000960">
    <property type="entry name" value="Flavin_mOase"/>
</dbReference>
<proteinExistence type="inferred from homology"/>
<dbReference type="GO" id="GO:0004499">
    <property type="term" value="F:N,N-dimethylaniline monooxygenase activity"/>
    <property type="evidence" value="ECO:0007669"/>
    <property type="project" value="InterPro"/>
</dbReference>
<keyword evidence="4" id="KW-0521">NADP</keyword>
<organism evidence="6 7">
    <name type="scientific">Pseudomonas gingeri</name>
    <dbReference type="NCBI Taxonomy" id="117681"/>
    <lineage>
        <taxon>Bacteria</taxon>
        <taxon>Pseudomonadati</taxon>
        <taxon>Pseudomonadota</taxon>
        <taxon>Gammaproteobacteria</taxon>
        <taxon>Pseudomonadales</taxon>
        <taxon>Pseudomonadaceae</taxon>
        <taxon>Pseudomonas</taxon>
    </lineage>
</organism>
<evidence type="ECO:0000256" key="2">
    <source>
        <dbReference type="ARBA" id="ARBA00022630"/>
    </source>
</evidence>
<evidence type="ECO:0000256" key="5">
    <source>
        <dbReference type="ARBA" id="ARBA00023002"/>
    </source>
</evidence>
<dbReference type="InterPro" id="IPR050346">
    <property type="entry name" value="FMO-like"/>
</dbReference>
<name>A0A7Y7XIR6_9PSED</name>